<dbReference type="EMBL" id="MAJD01000001">
    <property type="protein sequence ID" value="OBX36694.1"/>
    <property type="molecule type" value="Genomic_DNA"/>
</dbReference>
<reference evidence="2 3" key="1">
    <citation type="submission" date="2016-06" db="EMBL/GenBank/DDBJ databases">
        <title>Genome sequence of halotolerant plant growth promoting strain of Halomonas elongata HEK1 isolated from salterns of Rann of Kutch, Gujarat, India.</title>
        <authorList>
            <person name="Gaba S."/>
            <person name="Singh R.N."/>
            <person name="Abrol S."/>
            <person name="Kaushik R."/>
            <person name="Saxena A.K."/>
        </authorList>
    </citation>
    <scope>NUCLEOTIDE SEQUENCE [LARGE SCALE GENOMIC DNA]</scope>
    <source>
        <strain evidence="2 3">HEK1</strain>
    </source>
</reference>
<evidence type="ECO:0000313" key="2">
    <source>
        <dbReference type="EMBL" id="OBX36694.1"/>
    </source>
</evidence>
<dbReference type="AlphaFoldDB" id="A0A1B8P358"/>
<keyword evidence="1" id="KW-1133">Transmembrane helix</keyword>
<name>A0A1B8P358_HALEL</name>
<proteinExistence type="predicted"/>
<comment type="caution">
    <text evidence="2">The sequence shown here is derived from an EMBL/GenBank/DDBJ whole genome shotgun (WGS) entry which is preliminary data.</text>
</comment>
<accession>A0A1B8P358</accession>
<evidence type="ECO:0000256" key="1">
    <source>
        <dbReference type="SAM" id="Phobius"/>
    </source>
</evidence>
<keyword evidence="1" id="KW-0812">Transmembrane</keyword>
<gene>
    <name evidence="2" type="ORF">A8U91_01037</name>
</gene>
<evidence type="ECO:0000313" key="3">
    <source>
        <dbReference type="Proteomes" id="UP000092504"/>
    </source>
</evidence>
<feature type="transmembrane region" description="Helical" evidence="1">
    <location>
        <begin position="49"/>
        <end position="77"/>
    </location>
</feature>
<sequence length="119" mass="12482">MGKPATSLTEGRQTLEDAYNVARSDTLYSAEACMLQSIRDRSASWGAKIIIGAVVVAMALFGAESLVGLLGAMTGTVSPRSMASRSRASNWNSRFSVPFAAARCLLSRSANCAARCSTA</sequence>
<protein>
    <submittedName>
        <fullName evidence="2">Uncharacterized protein</fullName>
    </submittedName>
</protein>
<dbReference type="Proteomes" id="UP000092504">
    <property type="component" value="Unassembled WGS sequence"/>
</dbReference>
<organism evidence="2 3">
    <name type="scientific">Halomonas elongata</name>
    <dbReference type="NCBI Taxonomy" id="2746"/>
    <lineage>
        <taxon>Bacteria</taxon>
        <taxon>Pseudomonadati</taxon>
        <taxon>Pseudomonadota</taxon>
        <taxon>Gammaproteobacteria</taxon>
        <taxon>Oceanospirillales</taxon>
        <taxon>Halomonadaceae</taxon>
        <taxon>Halomonas</taxon>
    </lineage>
</organism>
<keyword evidence="1" id="KW-0472">Membrane</keyword>